<dbReference type="Proteomes" id="UP001220022">
    <property type="component" value="Unassembled WGS sequence"/>
</dbReference>
<accession>A0ABT5Z8A4</accession>
<evidence type="ECO:0000313" key="3">
    <source>
        <dbReference type="EMBL" id="MDF2260029.1"/>
    </source>
</evidence>
<evidence type="ECO:0000259" key="2">
    <source>
        <dbReference type="Pfam" id="PF04149"/>
    </source>
</evidence>
<organism evidence="3 4">
    <name type="scientific">Streptantibioticus ferralitis</name>
    <dbReference type="NCBI Taxonomy" id="236510"/>
    <lineage>
        <taxon>Bacteria</taxon>
        <taxon>Bacillati</taxon>
        <taxon>Actinomycetota</taxon>
        <taxon>Actinomycetes</taxon>
        <taxon>Kitasatosporales</taxon>
        <taxon>Streptomycetaceae</taxon>
        <taxon>Streptantibioticus</taxon>
    </lineage>
</organism>
<dbReference type="EMBL" id="JARHTQ010000028">
    <property type="protein sequence ID" value="MDF2260029.1"/>
    <property type="molecule type" value="Genomic_DNA"/>
</dbReference>
<keyword evidence="4" id="KW-1185">Reference proteome</keyword>
<dbReference type="Pfam" id="PF04149">
    <property type="entry name" value="DUF397"/>
    <property type="match status" value="1"/>
</dbReference>
<reference evidence="3 4" key="1">
    <citation type="submission" date="2023-03" db="EMBL/GenBank/DDBJ databases">
        <title>Draft genome sequence of type strain Streptomyces ferralitis JCM 14344.</title>
        <authorList>
            <person name="Klaysubun C."/>
            <person name="Duangmal K."/>
        </authorList>
    </citation>
    <scope>NUCLEOTIDE SEQUENCE [LARGE SCALE GENOMIC DNA]</scope>
    <source>
        <strain evidence="3 4">JCM 14344</strain>
    </source>
</reference>
<comment type="caution">
    <text evidence="3">The sequence shown here is derived from an EMBL/GenBank/DDBJ whole genome shotgun (WGS) entry which is preliminary data.</text>
</comment>
<proteinExistence type="predicted"/>
<dbReference type="RefSeq" id="WP_275820216.1">
    <property type="nucleotide sequence ID" value="NZ_BAAANM010000003.1"/>
</dbReference>
<evidence type="ECO:0000313" key="4">
    <source>
        <dbReference type="Proteomes" id="UP001220022"/>
    </source>
</evidence>
<name>A0ABT5Z8A4_9ACTN</name>
<dbReference type="InterPro" id="IPR007278">
    <property type="entry name" value="DUF397"/>
</dbReference>
<protein>
    <submittedName>
        <fullName evidence="3">DUF397 domain-containing protein</fullName>
    </submittedName>
</protein>
<feature type="region of interest" description="Disordered" evidence="1">
    <location>
        <begin position="54"/>
        <end position="73"/>
    </location>
</feature>
<feature type="compositionally biased region" description="Basic and acidic residues" evidence="1">
    <location>
        <begin position="58"/>
        <end position="73"/>
    </location>
</feature>
<feature type="domain" description="DUF397" evidence="2">
    <location>
        <begin position="5"/>
        <end position="56"/>
    </location>
</feature>
<gene>
    <name evidence="3" type="ORF">P2L57_31175</name>
</gene>
<sequence>MSETVWQKSSFCGGGGNNCLELSADGNRIRIRESTAPDVTVTTTPEHLHTFLRSVKAGRYDRPSRTPRKDPRA</sequence>
<evidence type="ECO:0000256" key="1">
    <source>
        <dbReference type="SAM" id="MobiDB-lite"/>
    </source>
</evidence>